<proteinExistence type="predicted"/>
<name>A0A6V7QHA9_ANACO</name>
<gene>
    <name evidence="1" type="ORF">CB5_LOCUS25753</name>
</gene>
<accession>A0A6V7QHA9</accession>
<dbReference type="AlphaFoldDB" id="A0A6V7QHA9"/>
<dbReference type="Pfam" id="PF04640">
    <property type="entry name" value="PLATZ"/>
    <property type="match status" value="1"/>
</dbReference>
<organism evidence="1">
    <name type="scientific">Ananas comosus var. bracteatus</name>
    <name type="common">red pineapple</name>
    <dbReference type="NCBI Taxonomy" id="296719"/>
    <lineage>
        <taxon>Eukaryota</taxon>
        <taxon>Viridiplantae</taxon>
        <taxon>Streptophyta</taxon>
        <taxon>Embryophyta</taxon>
        <taxon>Tracheophyta</taxon>
        <taxon>Spermatophyta</taxon>
        <taxon>Magnoliopsida</taxon>
        <taxon>Liliopsida</taxon>
        <taxon>Poales</taxon>
        <taxon>Bromeliaceae</taxon>
        <taxon>Bromelioideae</taxon>
        <taxon>Ananas</taxon>
    </lineage>
</organism>
<reference evidence="1" key="1">
    <citation type="submission" date="2020-07" db="EMBL/GenBank/DDBJ databases">
        <authorList>
            <person name="Lin J."/>
        </authorList>
    </citation>
    <scope>NUCLEOTIDE SEQUENCE</scope>
</reference>
<protein>
    <submittedName>
        <fullName evidence="1">Uncharacterized protein</fullName>
    </submittedName>
</protein>
<dbReference type="EMBL" id="LR862136">
    <property type="protein sequence ID" value="CAD1842542.1"/>
    <property type="molecule type" value="Genomic_DNA"/>
</dbReference>
<evidence type="ECO:0000313" key="1">
    <source>
        <dbReference type="EMBL" id="CAD1842542.1"/>
    </source>
</evidence>
<sequence length="339" mass="38006">MPNSSPLLRLPAPSREFGMRFGRRHPSRRVRWHAEGSPVAADGWAVGRPSGRLPEVRWAPAGEAPTAQNRFCASTDIQVVKASHYVAVKYKDIKEILQVEGIRINIINSNQILFLRCRQTKKDTGSRKGHCKRCNWPLDNKGSYCSIECMLLEKSPHLQVELAECNNPSTSFSSAKLTGTSQRRKLERGKSTMQSVLEASEVCNMNLLTCIDIGTHIHAFPLIRDLFLPKVVVLSTLPSIRWMIIFCVSVTHRLTVCSVLRRCQGTSQRRKLERGKSTMQASEVPVKLLHGEAEPPEIEPACPSKEVAGSSEIEAIHKKDALNYRTWSRKGTPCRSPLF</sequence>
<dbReference type="InterPro" id="IPR006734">
    <property type="entry name" value="PLATZ"/>
</dbReference>